<dbReference type="InterPro" id="IPR047784">
    <property type="entry name" value="TrgA"/>
</dbReference>
<organism evidence="2 3">
    <name type="scientific">Roseinatronobacter thiooxidans</name>
    <dbReference type="NCBI Taxonomy" id="121821"/>
    <lineage>
        <taxon>Bacteria</taxon>
        <taxon>Pseudomonadati</taxon>
        <taxon>Pseudomonadota</taxon>
        <taxon>Alphaproteobacteria</taxon>
        <taxon>Rhodobacterales</taxon>
        <taxon>Paracoccaceae</taxon>
        <taxon>Roseinatronobacter</taxon>
    </lineage>
</organism>
<feature type="transmembrane region" description="Helical" evidence="1">
    <location>
        <begin position="33"/>
        <end position="53"/>
    </location>
</feature>
<dbReference type="STRING" id="121821.GCA_001870675_00862"/>
<protein>
    <submittedName>
        <fullName evidence="2">Uncharacterized protein</fullName>
    </submittedName>
</protein>
<feature type="transmembrane region" description="Helical" evidence="1">
    <location>
        <begin position="123"/>
        <end position="145"/>
    </location>
</feature>
<evidence type="ECO:0000313" key="2">
    <source>
        <dbReference type="EMBL" id="PZX44586.1"/>
    </source>
</evidence>
<dbReference type="EMBL" id="QKZQ01000007">
    <property type="protein sequence ID" value="PZX44586.1"/>
    <property type="molecule type" value="Genomic_DNA"/>
</dbReference>
<evidence type="ECO:0000256" key="1">
    <source>
        <dbReference type="SAM" id="Phobius"/>
    </source>
</evidence>
<sequence length="152" mass="16510">MPTLTRLAALVLFAVMAFYLASKYQSLNEDIPEAQSINIFFAVVAAAVGWVFVGQRINRNVLQAFSVVIQGYIATFLLALGLSALYGIFTKGYQMRYKTFGDALEGSVDDAWAILQQISTADFATVGLGGAAAITLFLVVIYRIAEAKRVAR</sequence>
<dbReference type="Proteomes" id="UP000249364">
    <property type="component" value="Unassembled WGS sequence"/>
</dbReference>
<comment type="caution">
    <text evidence="2">The sequence shown here is derived from an EMBL/GenBank/DDBJ whole genome shotgun (WGS) entry which is preliminary data.</text>
</comment>
<feature type="transmembrane region" description="Helical" evidence="1">
    <location>
        <begin position="65"/>
        <end position="89"/>
    </location>
</feature>
<evidence type="ECO:0000313" key="3">
    <source>
        <dbReference type="Proteomes" id="UP000249364"/>
    </source>
</evidence>
<accession>A0A2W7QAC0</accession>
<gene>
    <name evidence="2" type="ORF">LY56_01835</name>
</gene>
<keyword evidence="1" id="KW-0812">Transmembrane</keyword>
<name>A0A2W7QAC0_9RHOB</name>
<dbReference type="OrthoDB" id="7870702at2"/>
<reference evidence="2 3" key="1">
    <citation type="submission" date="2018-06" db="EMBL/GenBank/DDBJ databases">
        <title>Genomic Encyclopedia of Archaeal and Bacterial Type Strains, Phase II (KMG-II): from individual species to whole genera.</title>
        <authorList>
            <person name="Goeker M."/>
        </authorList>
    </citation>
    <scope>NUCLEOTIDE SEQUENCE [LARGE SCALE GENOMIC DNA]</scope>
    <source>
        <strain evidence="2 3">DSM 13087</strain>
    </source>
</reference>
<dbReference type="AlphaFoldDB" id="A0A2W7QAC0"/>
<keyword evidence="3" id="KW-1185">Reference proteome</keyword>
<dbReference type="RefSeq" id="WP_071469670.1">
    <property type="nucleotide sequence ID" value="NZ_MEHT01000017.1"/>
</dbReference>
<keyword evidence="1" id="KW-1133">Transmembrane helix</keyword>
<proteinExistence type="predicted"/>
<dbReference type="NCBIfam" id="NF033773">
    <property type="entry name" value="tellur_TrgA"/>
    <property type="match status" value="1"/>
</dbReference>
<keyword evidence="1" id="KW-0472">Membrane</keyword>